<gene>
    <name evidence="9" type="ORF">R8Z58_06225</name>
</gene>
<dbReference type="InterPro" id="IPR037294">
    <property type="entry name" value="ABC_BtuC-like"/>
</dbReference>
<feature type="transmembrane region" description="Helical" evidence="8">
    <location>
        <begin position="155"/>
        <end position="174"/>
    </location>
</feature>
<dbReference type="EMBL" id="JAWQEV010000002">
    <property type="protein sequence ID" value="MDW4572376.1"/>
    <property type="molecule type" value="Genomic_DNA"/>
</dbReference>
<dbReference type="InterPro" id="IPR000522">
    <property type="entry name" value="ABC_transptr_permease_BtuC"/>
</dbReference>
<evidence type="ECO:0000256" key="8">
    <source>
        <dbReference type="SAM" id="Phobius"/>
    </source>
</evidence>
<dbReference type="SUPFAM" id="SSF81345">
    <property type="entry name" value="ABC transporter involved in vitamin B12 uptake, BtuC"/>
    <property type="match status" value="1"/>
</dbReference>
<keyword evidence="4" id="KW-1003">Cell membrane</keyword>
<evidence type="ECO:0000256" key="3">
    <source>
        <dbReference type="ARBA" id="ARBA00022448"/>
    </source>
</evidence>
<feature type="transmembrane region" description="Helical" evidence="8">
    <location>
        <begin position="125"/>
        <end position="143"/>
    </location>
</feature>
<keyword evidence="3" id="KW-0813">Transport</keyword>
<feature type="transmembrane region" description="Helical" evidence="8">
    <location>
        <begin position="198"/>
        <end position="222"/>
    </location>
</feature>
<dbReference type="Pfam" id="PF01032">
    <property type="entry name" value="FecCD"/>
    <property type="match status" value="1"/>
</dbReference>
<feature type="transmembrane region" description="Helical" evidence="8">
    <location>
        <begin position="101"/>
        <end position="119"/>
    </location>
</feature>
<dbReference type="Gene3D" id="1.10.3470.10">
    <property type="entry name" value="ABC transporter involved in vitamin B12 uptake, BtuC"/>
    <property type="match status" value="1"/>
</dbReference>
<evidence type="ECO:0000256" key="4">
    <source>
        <dbReference type="ARBA" id="ARBA00022475"/>
    </source>
</evidence>
<proteinExistence type="inferred from homology"/>
<name>A0ABU4GZ71_9MICO</name>
<dbReference type="RefSeq" id="WP_318352915.1">
    <property type="nucleotide sequence ID" value="NZ_JAWQEV010000002.1"/>
</dbReference>
<organism evidence="9 10">
    <name type="scientific">Microbacterium arthrosphaerae</name>
    <dbReference type="NCBI Taxonomy" id="792652"/>
    <lineage>
        <taxon>Bacteria</taxon>
        <taxon>Bacillati</taxon>
        <taxon>Actinomycetota</taxon>
        <taxon>Actinomycetes</taxon>
        <taxon>Micrococcales</taxon>
        <taxon>Microbacteriaceae</taxon>
        <taxon>Microbacterium</taxon>
    </lineage>
</organism>
<feature type="transmembrane region" description="Helical" evidence="8">
    <location>
        <begin position="281"/>
        <end position="304"/>
    </location>
</feature>
<evidence type="ECO:0000313" key="10">
    <source>
        <dbReference type="Proteomes" id="UP001283109"/>
    </source>
</evidence>
<dbReference type="PANTHER" id="PTHR30472">
    <property type="entry name" value="FERRIC ENTEROBACTIN TRANSPORT SYSTEM PERMEASE PROTEIN"/>
    <property type="match status" value="1"/>
</dbReference>
<evidence type="ECO:0000313" key="9">
    <source>
        <dbReference type="EMBL" id="MDW4572376.1"/>
    </source>
</evidence>
<evidence type="ECO:0000256" key="2">
    <source>
        <dbReference type="ARBA" id="ARBA00007935"/>
    </source>
</evidence>
<comment type="caution">
    <text evidence="9">The sequence shown here is derived from an EMBL/GenBank/DDBJ whole genome shotgun (WGS) entry which is preliminary data.</text>
</comment>
<feature type="transmembrane region" description="Helical" evidence="8">
    <location>
        <begin position="71"/>
        <end position="89"/>
    </location>
</feature>
<dbReference type="PANTHER" id="PTHR30472:SF24">
    <property type="entry name" value="FERRIC ENTEROBACTIN TRANSPORT SYSTEM PERMEASE PROTEIN FEPG"/>
    <property type="match status" value="1"/>
</dbReference>
<evidence type="ECO:0000256" key="5">
    <source>
        <dbReference type="ARBA" id="ARBA00022692"/>
    </source>
</evidence>
<evidence type="ECO:0000256" key="7">
    <source>
        <dbReference type="ARBA" id="ARBA00023136"/>
    </source>
</evidence>
<feature type="transmembrane region" description="Helical" evidence="8">
    <location>
        <begin position="242"/>
        <end position="275"/>
    </location>
</feature>
<accession>A0ABU4GZ71</accession>
<feature type="transmembrane region" description="Helical" evidence="8">
    <location>
        <begin position="311"/>
        <end position="332"/>
    </location>
</feature>
<comment type="similarity">
    <text evidence="2">Belongs to the binding-protein-dependent transport system permease family. FecCD subfamily.</text>
</comment>
<evidence type="ECO:0000256" key="1">
    <source>
        <dbReference type="ARBA" id="ARBA00004651"/>
    </source>
</evidence>
<keyword evidence="7 8" id="KW-0472">Membrane</keyword>
<keyword evidence="6 8" id="KW-1133">Transmembrane helix</keyword>
<comment type="subcellular location">
    <subcellularLocation>
        <location evidence="1">Cell membrane</location>
        <topology evidence="1">Multi-pass membrane protein</topology>
    </subcellularLocation>
</comment>
<evidence type="ECO:0000256" key="6">
    <source>
        <dbReference type="ARBA" id="ARBA00022989"/>
    </source>
</evidence>
<dbReference type="Proteomes" id="UP001283109">
    <property type="component" value="Unassembled WGS sequence"/>
</dbReference>
<protein>
    <submittedName>
        <fullName evidence="9">Iron chelate uptake ABC transporter family permease subunit</fullName>
    </submittedName>
</protein>
<keyword evidence="10" id="KW-1185">Reference proteome</keyword>
<reference evidence="9 10" key="1">
    <citation type="submission" date="2023-11" db="EMBL/GenBank/DDBJ databases">
        <title>Draft genome sequence of Microbacterium arthrosphaerae JCM 30492.</title>
        <authorList>
            <person name="Zhang G."/>
            <person name="Ding Y."/>
        </authorList>
    </citation>
    <scope>NUCLEOTIDE SEQUENCE [LARGE SCALE GENOMIC DNA]</scope>
    <source>
        <strain evidence="9 10">JCM 30492</strain>
    </source>
</reference>
<keyword evidence="5 8" id="KW-0812">Transmembrane</keyword>
<sequence>MTASVLEIRARVRRRRTVVIAAVLLALALIATVSLSVGDYPIAPADLWNTLWGGGDRLQSYVVFQVRAPRLVMALVVGAALGAAGALLQSLLGNPLASPDLLGISGGAGAAAVFGILVLGIGGPLLAVAAFAGGIVVAAFLLLAGRHRADGGYRLILAGVGVAFLTVAITNYLMVRAQVELAQAALIWLTGSLSSTPWWNVATVLAVVLLAVPAVVVCARWLPITQMGAQTAASLGVRASTVRLVTVLTAVVLTAVTCAFVGPIAFIALCAPAIARPLLGHGAIGVGTSAAIGAALLAAADLIAQFAIPGISVPVGVVTGAIGAVFLLWLLATSKGRNL</sequence>